<sequence length="361" mass="37860">MRLLPLFIPLVSAKTLGSWTISAFSRQCNPQDTSCTYTLTLNTTPRDSPTATDTDTDTDLHTCTFTVTNTPSAGDTHDVALARASKTDFSSIPCGGTSRTTGQQQRYALNGGWSDGDVKGGGFLTLVPTDLVRKECAFFGYGEGELAGGRVVGEREGEVYPVGGFGSSSSLGSRSDSDSDADGIGSGLGAGGVGVGGESNGERSVRVGEGMRGVRMVDMKTVLEGGLANMDGGKIERVGKRGAAGDRSQWQIKGLTRYPDIGANTTKWQFTVVDGAGKETHCSLAAPTSDPVGSFYGIPCGTDADANFKASWGYNDDADSAVMTVCFTPNGTDAWFGFEQVSHNQWLGDSKKEPVYYTGCA</sequence>
<evidence type="ECO:0000313" key="2">
    <source>
        <dbReference type="EMBL" id="KAK4032738.1"/>
    </source>
</evidence>
<protein>
    <submittedName>
        <fullName evidence="2">Uncharacterized protein</fullName>
    </submittedName>
</protein>
<feature type="compositionally biased region" description="Gly residues" evidence="1">
    <location>
        <begin position="184"/>
        <end position="199"/>
    </location>
</feature>
<dbReference type="EMBL" id="MU854580">
    <property type="protein sequence ID" value="KAK4032738.1"/>
    <property type="molecule type" value="Genomic_DNA"/>
</dbReference>
<dbReference type="AlphaFoldDB" id="A0AAN6P9E3"/>
<dbReference type="Proteomes" id="UP001303115">
    <property type="component" value="Unassembled WGS sequence"/>
</dbReference>
<comment type="caution">
    <text evidence="2">The sequence shown here is derived from an EMBL/GenBank/DDBJ whole genome shotgun (WGS) entry which is preliminary data.</text>
</comment>
<organism evidence="2 3">
    <name type="scientific">Parachaetomium inaequale</name>
    <dbReference type="NCBI Taxonomy" id="2588326"/>
    <lineage>
        <taxon>Eukaryota</taxon>
        <taxon>Fungi</taxon>
        <taxon>Dikarya</taxon>
        <taxon>Ascomycota</taxon>
        <taxon>Pezizomycotina</taxon>
        <taxon>Sordariomycetes</taxon>
        <taxon>Sordariomycetidae</taxon>
        <taxon>Sordariales</taxon>
        <taxon>Chaetomiaceae</taxon>
        <taxon>Parachaetomium</taxon>
    </lineage>
</organism>
<evidence type="ECO:0000313" key="3">
    <source>
        <dbReference type="Proteomes" id="UP001303115"/>
    </source>
</evidence>
<reference evidence="3" key="1">
    <citation type="journal article" date="2023" name="Mol. Phylogenet. Evol.">
        <title>Genome-scale phylogeny and comparative genomics of the fungal order Sordariales.</title>
        <authorList>
            <person name="Hensen N."/>
            <person name="Bonometti L."/>
            <person name="Westerberg I."/>
            <person name="Brannstrom I.O."/>
            <person name="Guillou S."/>
            <person name="Cros-Aarteil S."/>
            <person name="Calhoun S."/>
            <person name="Haridas S."/>
            <person name="Kuo A."/>
            <person name="Mondo S."/>
            <person name="Pangilinan J."/>
            <person name="Riley R."/>
            <person name="LaButti K."/>
            <person name="Andreopoulos B."/>
            <person name="Lipzen A."/>
            <person name="Chen C."/>
            <person name="Yan M."/>
            <person name="Daum C."/>
            <person name="Ng V."/>
            <person name="Clum A."/>
            <person name="Steindorff A."/>
            <person name="Ohm R.A."/>
            <person name="Martin F."/>
            <person name="Silar P."/>
            <person name="Natvig D.O."/>
            <person name="Lalanne C."/>
            <person name="Gautier V."/>
            <person name="Ament-Velasquez S.L."/>
            <person name="Kruys A."/>
            <person name="Hutchinson M.I."/>
            <person name="Powell A.J."/>
            <person name="Barry K."/>
            <person name="Miller A.N."/>
            <person name="Grigoriev I.V."/>
            <person name="Debuchy R."/>
            <person name="Gladieux P."/>
            <person name="Hiltunen Thoren M."/>
            <person name="Johannesson H."/>
        </authorList>
    </citation>
    <scope>NUCLEOTIDE SEQUENCE [LARGE SCALE GENOMIC DNA]</scope>
    <source>
        <strain evidence="3">CBS 284.82</strain>
    </source>
</reference>
<feature type="compositionally biased region" description="Low complexity" evidence="1">
    <location>
        <begin position="163"/>
        <end position="174"/>
    </location>
</feature>
<keyword evidence="3" id="KW-1185">Reference proteome</keyword>
<feature type="region of interest" description="Disordered" evidence="1">
    <location>
        <begin position="163"/>
        <end position="204"/>
    </location>
</feature>
<proteinExistence type="predicted"/>
<name>A0AAN6P9E3_9PEZI</name>
<accession>A0AAN6P9E3</accession>
<gene>
    <name evidence="2" type="ORF">C8A01DRAFT_40827</name>
</gene>
<evidence type="ECO:0000256" key="1">
    <source>
        <dbReference type="SAM" id="MobiDB-lite"/>
    </source>
</evidence>